<feature type="chain" id="PRO_5041929161" evidence="1">
    <location>
        <begin position="20"/>
        <end position="377"/>
    </location>
</feature>
<dbReference type="PANTHER" id="PTHR10900:SF77">
    <property type="entry name" value="FI19380P1"/>
    <property type="match status" value="1"/>
</dbReference>
<reference evidence="3" key="2">
    <citation type="submission" date="2023-06" db="EMBL/GenBank/DDBJ databases">
        <authorList>
            <consortium name="Lawrence Berkeley National Laboratory"/>
            <person name="Haridas S."/>
            <person name="Hensen N."/>
            <person name="Bonometti L."/>
            <person name="Westerberg I."/>
            <person name="Brannstrom I.O."/>
            <person name="Guillou S."/>
            <person name="Cros-Aarteil S."/>
            <person name="Calhoun S."/>
            <person name="Kuo A."/>
            <person name="Mondo S."/>
            <person name="Pangilinan J."/>
            <person name="Riley R."/>
            <person name="Labutti K."/>
            <person name="Andreopoulos B."/>
            <person name="Lipzen A."/>
            <person name="Chen C."/>
            <person name="Yanf M."/>
            <person name="Daum C."/>
            <person name="Ng V."/>
            <person name="Clum A."/>
            <person name="Steindorff A."/>
            <person name="Ohm R."/>
            <person name="Martin F."/>
            <person name="Silar P."/>
            <person name="Natvig D."/>
            <person name="Lalanne C."/>
            <person name="Gautier V."/>
            <person name="Ament-Velasquez S.L."/>
            <person name="Kruys A."/>
            <person name="Hutchinson M.I."/>
            <person name="Powell A.J."/>
            <person name="Barry K."/>
            <person name="Miller A.N."/>
            <person name="Grigoriev I.V."/>
            <person name="Debuchy R."/>
            <person name="Gladieux P."/>
            <person name="Thoren M.H."/>
            <person name="Johannesson H."/>
        </authorList>
    </citation>
    <scope>NUCLEOTIDE SEQUENCE</scope>
    <source>
        <strain evidence="3">CBS 958.72</strain>
    </source>
</reference>
<dbReference type="InterPro" id="IPR000782">
    <property type="entry name" value="FAS1_domain"/>
</dbReference>
<dbReference type="GO" id="GO:0000329">
    <property type="term" value="C:fungal-type vacuole membrane"/>
    <property type="evidence" value="ECO:0007669"/>
    <property type="project" value="TreeGrafter"/>
</dbReference>
<dbReference type="PANTHER" id="PTHR10900">
    <property type="entry name" value="PERIOSTIN-RELATED"/>
    <property type="match status" value="1"/>
</dbReference>
<dbReference type="Gene3D" id="2.30.180.10">
    <property type="entry name" value="FAS1 domain"/>
    <property type="match status" value="2"/>
</dbReference>
<dbReference type="InterPro" id="IPR036378">
    <property type="entry name" value="FAS1_dom_sf"/>
</dbReference>
<organism evidence="3 4">
    <name type="scientific">Lasiosphaeria ovina</name>
    <dbReference type="NCBI Taxonomy" id="92902"/>
    <lineage>
        <taxon>Eukaryota</taxon>
        <taxon>Fungi</taxon>
        <taxon>Dikarya</taxon>
        <taxon>Ascomycota</taxon>
        <taxon>Pezizomycotina</taxon>
        <taxon>Sordariomycetes</taxon>
        <taxon>Sordariomycetidae</taxon>
        <taxon>Sordariales</taxon>
        <taxon>Lasiosphaeriaceae</taxon>
        <taxon>Lasiosphaeria</taxon>
    </lineage>
</organism>
<feature type="domain" description="FAS1" evidence="2">
    <location>
        <begin position="168"/>
        <end position="298"/>
    </location>
</feature>
<dbReference type="SMART" id="SM00554">
    <property type="entry name" value="FAS1"/>
    <property type="match status" value="2"/>
</dbReference>
<accession>A0AAE0NLB1</accession>
<evidence type="ECO:0000313" key="3">
    <source>
        <dbReference type="EMBL" id="KAK3383569.1"/>
    </source>
</evidence>
<dbReference type="EMBL" id="JAULSN010000001">
    <property type="protein sequence ID" value="KAK3383569.1"/>
    <property type="molecule type" value="Genomic_DNA"/>
</dbReference>
<dbReference type="InterPro" id="IPR050904">
    <property type="entry name" value="Adhesion/Biosynth-related"/>
</dbReference>
<proteinExistence type="predicted"/>
<feature type="domain" description="FAS1" evidence="2">
    <location>
        <begin position="18"/>
        <end position="166"/>
    </location>
</feature>
<evidence type="ECO:0000313" key="4">
    <source>
        <dbReference type="Proteomes" id="UP001287356"/>
    </source>
</evidence>
<keyword evidence="1" id="KW-0732">Signal</keyword>
<dbReference type="SUPFAM" id="SSF82153">
    <property type="entry name" value="FAS1 domain"/>
    <property type="match status" value="2"/>
</dbReference>
<name>A0AAE0NLB1_9PEZI</name>
<comment type="caution">
    <text evidence="3">The sequence shown here is derived from an EMBL/GenBank/DDBJ whole genome shotgun (WGS) entry which is preliminary data.</text>
</comment>
<protein>
    <submittedName>
        <fullName evidence="3">FAS1 domain-containing protein</fullName>
    </submittedName>
</protein>
<dbReference type="Proteomes" id="UP001287356">
    <property type="component" value="Unassembled WGS sequence"/>
</dbReference>
<evidence type="ECO:0000256" key="1">
    <source>
        <dbReference type="SAM" id="SignalP"/>
    </source>
</evidence>
<dbReference type="GO" id="GO:0016236">
    <property type="term" value="P:macroautophagy"/>
    <property type="evidence" value="ECO:0007669"/>
    <property type="project" value="TreeGrafter"/>
</dbReference>
<evidence type="ECO:0000259" key="2">
    <source>
        <dbReference type="PROSITE" id="PS50213"/>
    </source>
</evidence>
<dbReference type="PROSITE" id="PS50213">
    <property type="entry name" value="FAS1"/>
    <property type="match status" value="2"/>
</dbReference>
<sequence length="377" mass="38390">MYLPHLLPLALAAYVSAEALSTVLAASSASLSTLSSLLAGVPDLVQALSTAQNITILAPSNNAFTKLLSRNPKAAELMQNTRALTGVLQYHVLLGKMPASQFSTTPSFAATMLGTPFANVTGGQRVELAKVNNTAMIFSGFKQPAMVTTADVEFDGGIIHIIDTVLTVPASPSLTAINTGLTSLAGALTSVQLDTGVNQLTDATIFAPSNEAFKAIGSAAGSLQSQDVVNILAYHVLAQQVRFSPDLLTGSPRSFMTIQGTNLTVRSENGQLFVNSARVLVADILTTNGVVHVIDNVLNPGNTTATPDASATSQAPAFSGVTPVLDAPFTSGVVPTATFVPASVPLTAGSAASATAPRMAGLVACAVGAAAVLMASL</sequence>
<dbReference type="Pfam" id="PF02469">
    <property type="entry name" value="Fasciclin"/>
    <property type="match status" value="2"/>
</dbReference>
<gene>
    <name evidence="3" type="ORF">B0T24DRAFT_662055</name>
</gene>
<keyword evidence="4" id="KW-1185">Reference proteome</keyword>
<feature type="signal peptide" evidence="1">
    <location>
        <begin position="1"/>
        <end position="19"/>
    </location>
</feature>
<reference evidence="3" key="1">
    <citation type="journal article" date="2023" name="Mol. Phylogenet. Evol.">
        <title>Genome-scale phylogeny and comparative genomics of the fungal order Sordariales.</title>
        <authorList>
            <person name="Hensen N."/>
            <person name="Bonometti L."/>
            <person name="Westerberg I."/>
            <person name="Brannstrom I.O."/>
            <person name="Guillou S."/>
            <person name="Cros-Aarteil S."/>
            <person name="Calhoun S."/>
            <person name="Haridas S."/>
            <person name="Kuo A."/>
            <person name="Mondo S."/>
            <person name="Pangilinan J."/>
            <person name="Riley R."/>
            <person name="LaButti K."/>
            <person name="Andreopoulos B."/>
            <person name="Lipzen A."/>
            <person name="Chen C."/>
            <person name="Yan M."/>
            <person name="Daum C."/>
            <person name="Ng V."/>
            <person name="Clum A."/>
            <person name="Steindorff A."/>
            <person name="Ohm R.A."/>
            <person name="Martin F."/>
            <person name="Silar P."/>
            <person name="Natvig D.O."/>
            <person name="Lalanne C."/>
            <person name="Gautier V."/>
            <person name="Ament-Velasquez S.L."/>
            <person name="Kruys A."/>
            <person name="Hutchinson M.I."/>
            <person name="Powell A.J."/>
            <person name="Barry K."/>
            <person name="Miller A.N."/>
            <person name="Grigoriev I.V."/>
            <person name="Debuchy R."/>
            <person name="Gladieux P."/>
            <person name="Hiltunen Thoren M."/>
            <person name="Johannesson H."/>
        </authorList>
    </citation>
    <scope>NUCLEOTIDE SEQUENCE</scope>
    <source>
        <strain evidence="3">CBS 958.72</strain>
    </source>
</reference>
<dbReference type="AlphaFoldDB" id="A0AAE0NLB1"/>